<dbReference type="EMBL" id="CAJVPY010003256">
    <property type="protein sequence ID" value="CAG8586477.1"/>
    <property type="molecule type" value="Genomic_DNA"/>
</dbReference>
<sequence>KDLGKAFEYYKHAADKNDGGEGYLRQLKAFEYFLKSAETGNDKNRHIQFEEADKCEPQIVKSRNLRKAITDGYGVTSRWIL</sequence>
<keyword evidence="2" id="KW-1185">Reference proteome</keyword>
<gene>
    <name evidence="1" type="ORF">DERYTH_LOCUS6950</name>
</gene>
<comment type="caution">
    <text evidence="1">The sequence shown here is derived from an EMBL/GenBank/DDBJ whole genome shotgun (WGS) entry which is preliminary data.</text>
</comment>
<evidence type="ECO:0000313" key="2">
    <source>
        <dbReference type="Proteomes" id="UP000789405"/>
    </source>
</evidence>
<proteinExistence type="predicted"/>
<dbReference type="Proteomes" id="UP000789405">
    <property type="component" value="Unassembled WGS sequence"/>
</dbReference>
<feature type="non-terminal residue" evidence="1">
    <location>
        <position position="81"/>
    </location>
</feature>
<protein>
    <submittedName>
        <fullName evidence="1">16598_t:CDS:1</fullName>
    </submittedName>
</protein>
<accession>A0A9N9C3F4</accession>
<organism evidence="1 2">
    <name type="scientific">Dentiscutata erythropus</name>
    <dbReference type="NCBI Taxonomy" id="1348616"/>
    <lineage>
        <taxon>Eukaryota</taxon>
        <taxon>Fungi</taxon>
        <taxon>Fungi incertae sedis</taxon>
        <taxon>Mucoromycota</taxon>
        <taxon>Glomeromycotina</taxon>
        <taxon>Glomeromycetes</taxon>
        <taxon>Diversisporales</taxon>
        <taxon>Gigasporaceae</taxon>
        <taxon>Dentiscutata</taxon>
    </lineage>
</organism>
<reference evidence="1" key="1">
    <citation type="submission" date="2021-06" db="EMBL/GenBank/DDBJ databases">
        <authorList>
            <person name="Kallberg Y."/>
            <person name="Tangrot J."/>
            <person name="Rosling A."/>
        </authorList>
    </citation>
    <scope>NUCLEOTIDE SEQUENCE</scope>
    <source>
        <strain evidence="1">MA453B</strain>
    </source>
</reference>
<dbReference type="AlphaFoldDB" id="A0A9N9C3F4"/>
<name>A0A9N9C3F4_9GLOM</name>
<evidence type="ECO:0000313" key="1">
    <source>
        <dbReference type="EMBL" id="CAG8586477.1"/>
    </source>
</evidence>